<name>A0A9E6UKQ9_9HYPH</name>
<dbReference type="GO" id="GO:0003700">
    <property type="term" value="F:DNA-binding transcription factor activity"/>
    <property type="evidence" value="ECO:0007669"/>
    <property type="project" value="TreeGrafter"/>
</dbReference>
<evidence type="ECO:0000313" key="3">
    <source>
        <dbReference type="EMBL" id="QZN99671.1"/>
    </source>
</evidence>
<keyword evidence="4" id="KW-1185">Reference proteome</keyword>
<dbReference type="PANTHER" id="PTHR30055:SF200">
    <property type="entry name" value="HTH-TYPE TRANSCRIPTIONAL REPRESSOR BDCR"/>
    <property type="match status" value="1"/>
</dbReference>
<dbReference type="EMBL" id="CP081869">
    <property type="protein sequence ID" value="QZN99671.1"/>
    <property type="molecule type" value="Genomic_DNA"/>
</dbReference>
<dbReference type="InterPro" id="IPR001647">
    <property type="entry name" value="HTH_TetR"/>
</dbReference>
<reference evidence="3" key="1">
    <citation type="submission" date="2021-08" db="EMBL/GenBank/DDBJ databases">
        <authorList>
            <person name="Zhang H."/>
            <person name="Xu M."/>
            <person name="Yu Z."/>
            <person name="Yang L."/>
            <person name="Cai Y."/>
        </authorList>
    </citation>
    <scope>NUCLEOTIDE SEQUENCE</scope>
    <source>
        <strain evidence="3">CHL1</strain>
    </source>
</reference>
<accession>A0A9E6UKQ9</accession>
<organism evidence="3 4">
    <name type="scientific">Chenggangzhangella methanolivorans</name>
    <dbReference type="NCBI Taxonomy" id="1437009"/>
    <lineage>
        <taxon>Bacteria</taxon>
        <taxon>Pseudomonadati</taxon>
        <taxon>Pseudomonadota</taxon>
        <taxon>Alphaproteobacteria</taxon>
        <taxon>Hyphomicrobiales</taxon>
        <taxon>Methylopilaceae</taxon>
        <taxon>Chenggangzhangella</taxon>
    </lineage>
</organism>
<dbReference type="InterPro" id="IPR050109">
    <property type="entry name" value="HTH-type_TetR-like_transc_reg"/>
</dbReference>
<evidence type="ECO:0000313" key="4">
    <source>
        <dbReference type="Proteomes" id="UP000825701"/>
    </source>
</evidence>
<dbReference type="GO" id="GO:0000976">
    <property type="term" value="F:transcription cis-regulatory region binding"/>
    <property type="evidence" value="ECO:0007669"/>
    <property type="project" value="TreeGrafter"/>
</dbReference>
<dbReference type="PANTHER" id="PTHR30055">
    <property type="entry name" value="HTH-TYPE TRANSCRIPTIONAL REGULATOR RUTR"/>
    <property type="match status" value="1"/>
</dbReference>
<feature type="domain" description="HTH tetR-type" evidence="2">
    <location>
        <begin position="19"/>
        <end position="63"/>
    </location>
</feature>
<dbReference type="KEGG" id="cmet:K6K41_23765"/>
<evidence type="ECO:0000259" key="2">
    <source>
        <dbReference type="Pfam" id="PF00440"/>
    </source>
</evidence>
<evidence type="ECO:0000256" key="1">
    <source>
        <dbReference type="ARBA" id="ARBA00023125"/>
    </source>
</evidence>
<dbReference type="Proteomes" id="UP000825701">
    <property type="component" value="Chromosome"/>
</dbReference>
<dbReference type="Pfam" id="PF00440">
    <property type="entry name" value="TetR_N"/>
    <property type="match status" value="1"/>
</dbReference>
<sequence>MSDDNPLRPPKLPTRERVLDAAERLLAQGDASFSMRELAQEAGVSFATPFNQFGSKGAIMLALSERRIAAMRLRLSETASPDAAAARVLAAVEIATAVMLERPAVNRAVMGAIGAPAETPGDVFSQSALLWREALGSGEGLAPDMRATALKTLPVLLAVAFRGALSFWTVGETSNDALEPRARAAAAGALLGFVHEDDRAKMILRIEADLI</sequence>
<dbReference type="InterPro" id="IPR009057">
    <property type="entry name" value="Homeodomain-like_sf"/>
</dbReference>
<proteinExistence type="predicted"/>
<dbReference type="Gene3D" id="1.10.357.10">
    <property type="entry name" value="Tetracycline Repressor, domain 2"/>
    <property type="match status" value="1"/>
</dbReference>
<gene>
    <name evidence="3" type="ORF">K6K41_23765</name>
</gene>
<dbReference type="AlphaFoldDB" id="A0A9E6UKQ9"/>
<dbReference type="SUPFAM" id="SSF46689">
    <property type="entry name" value="Homeodomain-like"/>
    <property type="match status" value="1"/>
</dbReference>
<protein>
    <submittedName>
        <fullName evidence="3">TetR/AcrR family transcriptional regulator</fullName>
    </submittedName>
</protein>
<keyword evidence="1" id="KW-0238">DNA-binding</keyword>